<accession>A0A2V2MSS3</accession>
<dbReference type="EMBL" id="QGMZ01000038">
    <property type="protein sequence ID" value="PWR71072.1"/>
    <property type="molecule type" value="Genomic_DNA"/>
</dbReference>
<dbReference type="PROSITE" id="PS01078">
    <property type="entry name" value="MOCF_BIOSYNTHESIS_1"/>
    <property type="match status" value="1"/>
</dbReference>
<dbReference type="PANTHER" id="PTHR43232">
    <property type="entry name" value="MOLYBDENUM COFACTOR BIOSYNTHESIS PROTEIN B"/>
    <property type="match status" value="1"/>
</dbReference>
<dbReference type="Proteomes" id="UP000245934">
    <property type="component" value="Unassembled WGS sequence"/>
</dbReference>
<dbReference type="RefSeq" id="WP_109941808.1">
    <property type="nucleotide sequence ID" value="NZ_CP176366.1"/>
</dbReference>
<dbReference type="SUPFAM" id="SSF53218">
    <property type="entry name" value="Molybdenum cofactor biosynthesis proteins"/>
    <property type="match status" value="1"/>
</dbReference>
<dbReference type="CDD" id="cd00886">
    <property type="entry name" value="MogA_MoaB"/>
    <property type="match status" value="1"/>
</dbReference>
<proteinExistence type="inferred from homology"/>
<dbReference type="InterPro" id="IPR036425">
    <property type="entry name" value="MoaB/Mog-like_dom_sf"/>
</dbReference>
<dbReference type="OrthoDB" id="205337at2157"/>
<dbReference type="Pfam" id="PF00994">
    <property type="entry name" value="MoCF_biosynth"/>
    <property type="match status" value="1"/>
</dbReference>
<dbReference type="PANTHER" id="PTHR43232:SF2">
    <property type="entry name" value="MOLYBDENUM COFACTOR BIOSYNTHESIS PROTEIN B"/>
    <property type="match status" value="1"/>
</dbReference>
<dbReference type="SMART" id="SM00852">
    <property type="entry name" value="MoCF_biosynth"/>
    <property type="match status" value="1"/>
</dbReference>
<dbReference type="Gene3D" id="3.40.980.10">
    <property type="entry name" value="MoaB/Mog-like domain"/>
    <property type="match status" value="1"/>
</dbReference>
<name>A0A2V2MSS3_9EURY</name>
<comment type="caution">
    <text evidence="4">The sequence shown here is derived from an EMBL/GenBank/DDBJ whole genome shotgun (WGS) entry which is preliminary data.</text>
</comment>
<comment type="similarity">
    <text evidence="1">Belongs to the MoaB/Mog family.</text>
</comment>
<dbReference type="GO" id="GO:0006777">
    <property type="term" value="P:Mo-molybdopterin cofactor biosynthetic process"/>
    <property type="evidence" value="ECO:0007669"/>
    <property type="project" value="UniProtKB-KW"/>
</dbReference>
<dbReference type="InterPro" id="IPR012245">
    <property type="entry name" value="MoaB"/>
</dbReference>
<feature type="domain" description="MoaB/Mog" evidence="3">
    <location>
        <begin position="14"/>
        <end position="156"/>
    </location>
</feature>
<dbReference type="GO" id="GO:0005829">
    <property type="term" value="C:cytosol"/>
    <property type="evidence" value="ECO:0007669"/>
    <property type="project" value="TreeGrafter"/>
</dbReference>
<sequence>MDPSHVQDVAVHVAVMVISSSRTEKEDTAGKKIQSLCKDASIPVDHYVVIPDNIEKIRGELQVALKKANCVIITGGTGITHDDCTIEAVEPLLQKCLTGFGELFRSKSFEEIGTRMVLSRATAGIIDGKAVFCIPGSKNAAELATRDIILPEISHILTHANR</sequence>
<evidence type="ECO:0000256" key="1">
    <source>
        <dbReference type="ARBA" id="ARBA00006112"/>
    </source>
</evidence>
<evidence type="ECO:0000313" key="5">
    <source>
        <dbReference type="Proteomes" id="UP000245934"/>
    </source>
</evidence>
<protein>
    <submittedName>
        <fullName evidence="4">Molybdenum cofactor biosynthesis protein</fullName>
    </submittedName>
</protein>
<keyword evidence="5" id="KW-1185">Reference proteome</keyword>
<evidence type="ECO:0000259" key="3">
    <source>
        <dbReference type="SMART" id="SM00852"/>
    </source>
</evidence>
<evidence type="ECO:0000256" key="2">
    <source>
        <dbReference type="ARBA" id="ARBA00023150"/>
    </source>
</evidence>
<reference evidence="4 5" key="1">
    <citation type="submission" date="2018-05" db="EMBL/GenBank/DDBJ databases">
        <title>Draft genome of Methanospirillum stamsii Pt1.</title>
        <authorList>
            <person name="Dueholm M.S."/>
            <person name="Nielsen P.H."/>
            <person name="Bakmann L.F."/>
            <person name="Otzen D.E."/>
        </authorList>
    </citation>
    <scope>NUCLEOTIDE SEQUENCE [LARGE SCALE GENOMIC DNA]</scope>
    <source>
        <strain evidence="4 5">Pt1</strain>
    </source>
</reference>
<dbReference type="PIRSF" id="PIRSF006443">
    <property type="entry name" value="MoaB"/>
    <property type="match status" value="1"/>
</dbReference>
<dbReference type="NCBIfam" id="TIGR00177">
    <property type="entry name" value="molyb_syn"/>
    <property type="match status" value="1"/>
</dbReference>
<keyword evidence="2" id="KW-0501">Molybdenum cofactor biosynthesis</keyword>
<organism evidence="4 5">
    <name type="scientific">Methanospirillum stamsii</name>
    <dbReference type="NCBI Taxonomy" id="1277351"/>
    <lineage>
        <taxon>Archaea</taxon>
        <taxon>Methanobacteriati</taxon>
        <taxon>Methanobacteriota</taxon>
        <taxon>Stenosarchaea group</taxon>
        <taxon>Methanomicrobia</taxon>
        <taxon>Methanomicrobiales</taxon>
        <taxon>Methanospirillaceae</taxon>
        <taxon>Methanospirillum</taxon>
    </lineage>
</organism>
<dbReference type="InterPro" id="IPR001453">
    <property type="entry name" value="MoaB/Mog_dom"/>
</dbReference>
<gene>
    <name evidence="4" type="ORF">DLD82_14320</name>
</gene>
<evidence type="ECO:0000313" key="4">
    <source>
        <dbReference type="EMBL" id="PWR71072.1"/>
    </source>
</evidence>
<dbReference type="AlphaFoldDB" id="A0A2V2MSS3"/>
<dbReference type="GeneID" id="97608968"/>
<dbReference type="InterPro" id="IPR008284">
    <property type="entry name" value="MoCF_biosynth_CS"/>
</dbReference>